<dbReference type="EMBL" id="JAAGRQ010000128">
    <property type="protein sequence ID" value="NDY58686.1"/>
    <property type="molecule type" value="Genomic_DNA"/>
</dbReference>
<dbReference type="InterPro" id="IPR006336">
    <property type="entry name" value="GCS2"/>
</dbReference>
<evidence type="ECO:0000313" key="2">
    <source>
        <dbReference type="Proteomes" id="UP000469724"/>
    </source>
</evidence>
<sequence>MIVDAATLGVLPRADLVLRDAAGAAVSDVEHDDISWSNELVSHVIELKTSGPVPRLAGAAAAFQDHVRRISAILAPHGARLLPTGAHPFMDPALETVLWPHEYGPVYGAFDRIFGCRGHGWSNLQSMHINLPFCGDEEFGRLHAAVRLLLPLMPALTASTPVLDGRVTGLLDSRMGFYGKNSVRVPSVAGLVVPEPIFDEASYRRDIFERMYRDMAPLDPEGLLCDEFLNARGAIARFDRGAIEIRVLDTQECPAADVAVAGLIRGALLSLAEGRAGDIGRYRDMDTARLADILRVVIRDADTAVVDDPDFQAALGLPVGRITAADAWRALHAAARPDMERDPLWDAPLGTILTRGCLARRILAALHGDVSRPNLAAVYRRLADCLEAGEVFDG</sequence>
<dbReference type="AlphaFoldDB" id="A0A7K3NR38"/>
<reference evidence="1 2" key="1">
    <citation type="submission" date="2020-02" db="EMBL/GenBank/DDBJ databases">
        <title>Comparative genomics of sulfur disproportionating microorganisms.</title>
        <authorList>
            <person name="Ward L.M."/>
            <person name="Bertran E."/>
            <person name="Johnston D.T."/>
        </authorList>
    </citation>
    <scope>NUCLEOTIDE SEQUENCE [LARGE SCALE GENOMIC DNA]</scope>
    <source>
        <strain evidence="1 2">DSM 3696</strain>
    </source>
</reference>
<keyword evidence="1" id="KW-0436">Ligase</keyword>
<dbReference type="PANTHER" id="PTHR36510:SF1">
    <property type="entry name" value="GLUTAMATE--CYSTEINE LIGASE 2-RELATED"/>
    <property type="match status" value="1"/>
</dbReference>
<accession>A0A7K3NR38</accession>
<dbReference type="PANTHER" id="PTHR36510">
    <property type="entry name" value="GLUTAMATE--CYSTEINE LIGASE 2-RELATED"/>
    <property type="match status" value="1"/>
</dbReference>
<dbReference type="GO" id="GO:0042398">
    <property type="term" value="P:modified amino acid biosynthetic process"/>
    <property type="evidence" value="ECO:0007669"/>
    <property type="project" value="InterPro"/>
</dbReference>
<protein>
    <submittedName>
        <fullName evidence="1">Glutamate--cysteine ligase</fullName>
    </submittedName>
</protein>
<organism evidence="1 2">
    <name type="scientific">Desulfolutivibrio sulfodismutans</name>
    <dbReference type="NCBI Taxonomy" id="63561"/>
    <lineage>
        <taxon>Bacteria</taxon>
        <taxon>Pseudomonadati</taxon>
        <taxon>Thermodesulfobacteriota</taxon>
        <taxon>Desulfovibrionia</taxon>
        <taxon>Desulfovibrionales</taxon>
        <taxon>Desulfovibrionaceae</taxon>
        <taxon>Desulfolutivibrio</taxon>
    </lineage>
</organism>
<dbReference type="Pfam" id="PF04107">
    <property type="entry name" value="GCS2"/>
    <property type="match status" value="1"/>
</dbReference>
<dbReference type="Proteomes" id="UP000469724">
    <property type="component" value="Unassembled WGS sequence"/>
</dbReference>
<proteinExistence type="predicted"/>
<keyword evidence="2" id="KW-1185">Reference proteome</keyword>
<gene>
    <name evidence="1" type="ORF">G3N56_18275</name>
</gene>
<comment type="caution">
    <text evidence="1">The sequence shown here is derived from an EMBL/GenBank/DDBJ whole genome shotgun (WGS) entry which is preliminary data.</text>
</comment>
<dbReference type="GO" id="GO:0004357">
    <property type="term" value="F:glutamate-cysteine ligase activity"/>
    <property type="evidence" value="ECO:0007669"/>
    <property type="project" value="InterPro"/>
</dbReference>
<evidence type="ECO:0000313" key="1">
    <source>
        <dbReference type="EMBL" id="NDY58686.1"/>
    </source>
</evidence>
<dbReference type="SUPFAM" id="SSF55931">
    <property type="entry name" value="Glutamine synthetase/guanido kinase"/>
    <property type="match status" value="1"/>
</dbReference>
<name>A0A7K3NR38_9BACT</name>
<dbReference type="InterPro" id="IPR050141">
    <property type="entry name" value="GCL_type2/YbdK_subfam"/>
</dbReference>
<dbReference type="InterPro" id="IPR014746">
    <property type="entry name" value="Gln_synth/guanido_kin_cat_dom"/>
</dbReference>
<dbReference type="Gene3D" id="3.30.590.20">
    <property type="match status" value="1"/>
</dbReference>